<protein>
    <submittedName>
        <fullName evidence="1">Uncharacterized protein</fullName>
    </submittedName>
</protein>
<organism evidence="1 2">
    <name type="scientific">Rhodoferax antarcticus ANT.BR</name>
    <dbReference type="NCBI Taxonomy" id="1111071"/>
    <lineage>
        <taxon>Bacteria</taxon>
        <taxon>Pseudomonadati</taxon>
        <taxon>Pseudomonadota</taxon>
        <taxon>Betaproteobacteria</taxon>
        <taxon>Burkholderiales</taxon>
        <taxon>Comamonadaceae</taxon>
        <taxon>Rhodoferax</taxon>
    </lineage>
</organism>
<dbReference type="EMBL" id="MSYM01000017">
    <property type="protein sequence ID" value="OLP05280.1"/>
    <property type="molecule type" value="Genomic_DNA"/>
</dbReference>
<gene>
    <name evidence="1" type="ORF">BLL52_3405</name>
</gene>
<keyword evidence="2" id="KW-1185">Reference proteome</keyword>
<proteinExistence type="predicted"/>
<evidence type="ECO:0000313" key="2">
    <source>
        <dbReference type="Proteomes" id="UP000185911"/>
    </source>
</evidence>
<reference evidence="1 2" key="1">
    <citation type="submission" date="2017-01" db="EMBL/GenBank/DDBJ databases">
        <title>Genome sequence of Rhodoferax antarcticus ANT.BR, a psychrophilic purple nonsulfur bacterium from an Antarctic microbial mat.</title>
        <authorList>
            <person name="Baker J."/>
            <person name="Riester C."/>
            <person name="Skinner B."/>
            <person name="Newell A."/>
            <person name="Swingley W."/>
            <person name="Madigan M."/>
            <person name="Jung D."/>
            <person name="Asao M."/>
            <person name="Chen M."/>
            <person name="Loughlin P."/>
            <person name="Pan H."/>
            <person name="Lin S."/>
            <person name="Li N."/>
            <person name="Shaw J."/>
            <person name="Prado M."/>
            <person name="Sherman C."/>
            <person name="Li X."/>
            <person name="Tang J."/>
            <person name="Blankenship R."/>
            <person name="Zhao T."/>
            <person name="Touchman J."/>
            <person name="Sattley M."/>
        </authorList>
    </citation>
    <scope>NUCLEOTIDE SEQUENCE [LARGE SCALE GENOMIC DNA]</scope>
    <source>
        <strain evidence="1 2">ANT.BR</strain>
    </source>
</reference>
<accession>A0A1Q8YBU2</accession>
<comment type="caution">
    <text evidence="1">The sequence shown here is derived from an EMBL/GenBank/DDBJ whole genome shotgun (WGS) entry which is preliminary data.</text>
</comment>
<sequence>MRLNFLSFQIYIVIGNGPMASRIKHALQVFALPVWYHRRAIPPGLRPASEAQRR</sequence>
<dbReference type="Proteomes" id="UP000185911">
    <property type="component" value="Unassembled WGS sequence"/>
</dbReference>
<dbReference type="AlphaFoldDB" id="A0A1Q8YBU2"/>
<name>A0A1Q8YBU2_9BURK</name>
<evidence type="ECO:0000313" key="1">
    <source>
        <dbReference type="EMBL" id="OLP05280.1"/>
    </source>
</evidence>